<accession>A0A0V7ZT77</accession>
<evidence type="ECO:0000313" key="1">
    <source>
        <dbReference type="EMBL" id="KST67659.1"/>
    </source>
</evidence>
<dbReference type="RefSeq" id="WP_027843725.1">
    <property type="nucleotide sequence ID" value="NZ_LMTZ01000085.1"/>
</dbReference>
<proteinExistence type="predicted"/>
<name>A0A0V7ZT77_9CYAN</name>
<dbReference type="OrthoDB" id="463567at2"/>
<evidence type="ECO:0000313" key="2">
    <source>
        <dbReference type="Proteomes" id="UP000053372"/>
    </source>
</evidence>
<dbReference type="AlphaFoldDB" id="A0A0V7ZT77"/>
<keyword evidence="2" id="KW-1185">Reference proteome</keyword>
<reference evidence="1 2" key="1">
    <citation type="journal article" date="2015" name="Genome Announc.">
        <title>Draft Genome of the Euendolithic (true boring) Cyanobacterium Mastigocoleus testarum strain BC008.</title>
        <authorList>
            <person name="Guida B.S."/>
            <person name="Garcia-Pichel F."/>
        </authorList>
    </citation>
    <scope>NUCLEOTIDE SEQUENCE [LARGE SCALE GENOMIC DNA]</scope>
    <source>
        <strain evidence="1 2">BC008</strain>
    </source>
</reference>
<protein>
    <submittedName>
        <fullName evidence="1">Uncharacterized protein</fullName>
    </submittedName>
</protein>
<organism evidence="1 2">
    <name type="scientific">Mastigocoleus testarum BC008</name>
    <dbReference type="NCBI Taxonomy" id="371196"/>
    <lineage>
        <taxon>Bacteria</taxon>
        <taxon>Bacillati</taxon>
        <taxon>Cyanobacteriota</taxon>
        <taxon>Cyanophyceae</taxon>
        <taxon>Nostocales</taxon>
        <taxon>Hapalosiphonaceae</taxon>
        <taxon>Mastigocoleus</taxon>
    </lineage>
</organism>
<sequence>MSNKLQSLAKLLKPEKAQTQPPFKRGSILVLTAAAIFNFCVVSSELVNHQAALAQFTSSGNVWRQVYQKLPDFPKENKYVAKGKRKVAQNNTLARRMIQYHLNQKGRAPNYRLDWKLTLADYLGANEIMYDNQYPGHDTLRKNPLEGDRAAIASLSRSERNALVQVLVDIFTSRSQ</sequence>
<dbReference type="Proteomes" id="UP000053372">
    <property type="component" value="Unassembled WGS sequence"/>
</dbReference>
<comment type="caution">
    <text evidence="1">The sequence shown here is derived from an EMBL/GenBank/DDBJ whole genome shotgun (WGS) entry which is preliminary data.</text>
</comment>
<gene>
    <name evidence="1" type="ORF">BC008_43660</name>
</gene>
<dbReference type="EMBL" id="LMTZ01000085">
    <property type="protein sequence ID" value="KST67659.1"/>
    <property type="molecule type" value="Genomic_DNA"/>
</dbReference>